<feature type="chain" id="PRO_5035685299" description="Pyrroloquinoline quinone-dependent pyranose dehydrogenase beta-propeller domain-containing protein" evidence="2">
    <location>
        <begin position="24"/>
        <end position="473"/>
    </location>
</feature>
<evidence type="ECO:0000313" key="5">
    <source>
        <dbReference type="EMBL" id="CAF1242583.1"/>
    </source>
</evidence>
<keyword evidence="1" id="KW-0812">Transmembrane</keyword>
<organism evidence="4 6">
    <name type="scientific">Rotaria sordida</name>
    <dbReference type="NCBI Taxonomy" id="392033"/>
    <lineage>
        <taxon>Eukaryota</taxon>
        <taxon>Metazoa</taxon>
        <taxon>Spiralia</taxon>
        <taxon>Gnathifera</taxon>
        <taxon>Rotifera</taxon>
        <taxon>Eurotatoria</taxon>
        <taxon>Bdelloidea</taxon>
        <taxon>Philodinida</taxon>
        <taxon>Philodinidae</taxon>
        <taxon>Rotaria</taxon>
    </lineage>
</organism>
<dbReference type="Proteomes" id="UP000663870">
    <property type="component" value="Unassembled WGS sequence"/>
</dbReference>
<evidence type="ECO:0000313" key="6">
    <source>
        <dbReference type="Proteomes" id="UP000663854"/>
    </source>
</evidence>
<dbReference type="PANTHER" id="PTHR19328">
    <property type="entry name" value="HEDGEHOG-INTERACTING PROTEIN"/>
    <property type="match status" value="1"/>
</dbReference>
<dbReference type="SUPFAM" id="SSF50952">
    <property type="entry name" value="Soluble quinoprotein glucose dehydrogenase"/>
    <property type="match status" value="1"/>
</dbReference>
<dbReference type="EMBL" id="CAJNOL010000932">
    <property type="protein sequence ID" value="CAF1242583.1"/>
    <property type="molecule type" value="Genomic_DNA"/>
</dbReference>
<keyword evidence="1" id="KW-1133">Transmembrane helix</keyword>
<keyword evidence="7" id="KW-1185">Reference proteome</keyword>
<comment type="caution">
    <text evidence="4">The sequence shown here is derived from an EMBL/GenBank/DDBJ whole genome shotgun (WGS) entry which is preliminary data.</text>
</comment>
<evidence type="ECO:0000259" key="3">
    <source>
        <dbReference type="Pfam" id="PF22807"/>
    </source>
</evidence>
<dbReference type="InterPro" id="IPR054539">
    <property type="entry name" value="Beta-prop_PDH"/>
</dbReference>
<keyword evidence="1" id="KW-0472">Membrane</keyword>
<dbReference type="InterPro" id="IPR011041">
    <property type="entry name" value="Quinoprot_gluc/sorb_DH_b-prop"/>
</dbReference>
<keyword evidence="2" id="KW-0732">Signal</keyword>
<dbReference type="Gene3D" id="2.120.10.30">
    <property type="entry name" value="TolB, C-terminal domain"/>
    <property type="match status" value="1"/>
</dbReference>
<protein>
    <recommendedName>
        <fullName evidence="3">Pyrroloquinoline quinone-dependent pyranose dehydrogenase beta-propeller domain-containing protein</fullName>
    </recommendedName>
</protein>
<dbReference type="Proteomes" id="UP000663854">
    <property type="component" value="Unassembled WGS sequence"/>
</dbReference>
<feature type="signal peptide" evidence="2">
    <location>
        <begin position="1"/>
        <end position="23"/>
    </location>
</feature>
<proteinExistence type="predicted"/>
<accession>A0A814KE46</accession>
<dbReference type="Pfam" id="PF22807">
    <property type="entry name" value="TrAA12"/>
    <property type="match status" value="1"/>
</dbReference>
<evidence type="ECO:0000313" key="4">
    <source>
        <dbReference type="EMBL" id="CAF1049790.1"/>
    </source>
</evidence>
<feature type="transmembrane region" description="Helical" evidence="1">
    <location>
        <begin position="451"/>
        <end position="469"/>
    </location>
</feature>
<evidence type="ECO:0000256" key="1">
    <source>
        <dbReference type="SAM" id="Phobius"/>
    </source>
</evidence>
<gene>
    <name evidence="5" type="ORF">JXQ802_LOCUS26541</name>
    <name evidence="4" type="ORF">PYM288_LOCUS17084</name>
</gene>
<dbReference type="EMBL" id="CAJNOH010000469">
    <property type="protein sequence ID" value="CAF1049790.1"/>
    <property type="molecule type" value="Genomic_DNA"/>
</dbReference>
<evidence type="ECO:0000313" key="7">
    <source>
        <dbReference type="Proteomes" id="UP000663870"/>
    </source>
</evidence>
<dbReference type="PANTHER" id="PTHR19328:SF55">
    <property type="entry name" value="BLR6566 PROTEIN"/>
    <property type="match status" value="1"/>
</dbReference>
<name>A0A814KE46_9BILA</name>
<dbReference type="InterPro" id="IPR011042">
    <property type="entry name" value="6-blade_b-propeller_TolB-like"/>
</dbReference>
<sequence length="473" mass="53089">MFSSYISYLFSLLIFLVIHRIHGTNVSFVPQPIYITIADLPQPYATTSTSKTPQITSIPADPRLYVPDGFTVKLYMNGLLSPRYLIYTPANDILVSESGANRISCLVDNNNDGYPDERLTFANQSNELNYPFGMAFVNGYFYVGNRNAIRRYSWTFGSRQITGTGEIIMTYPETGHATRTIVISPNSDRIFVSIGSVSNVDVESLPRASVQQANLDGSNQTTFAYGLRNAVGLAFHPVTNDLYTTCQERDQLGDDLVPDYFTRIQQNDFYGWPFAYMSANLTDPRRRLSNGTSERPDLVSLTRTPDVLFQAHSAVLDMRFYTGNQFPSRYRNGAFAAFHGSWNRNNGTGYKIIFIPFNNNTNLPMGYYEDFVNGFLINPSGPDTFGRPVGILALKDGSLLFSEDGNNCLYQVQYKQSFNNTNNISTVTSNTTTTVNIAVTNGITIHFQNSVITLLLSLFVYSFCAYFFLSQYN</sequence>
<dbReference type="AlphaFoldDB" id="A0A814KE46"/>
<reference evidence="4" key="1">
    <citation type="submission" date="2021-02" db="EMBL/GenBank/DDBJ databases">
        <authorList>
            <person name="Nowell W R."/>
        </authorList>
    </citation>
    <scope>NUCLEOTIDE SEQUENCE</scope>
</reference>
<feature type="domain" description="Pyrroloquinoline quinone-dependent pyranose dehydrogenase beta-propeller" evidence="3">
    <location>
        <begin position="66"/>
        <end position="413"/>
    </location>
</feature>
<evidence type="ECO:0000256" key="2">
    <source>
        <dbReference type="SAM" id="SignalP"/>
    </source>
</evidence>